<evidence type="ECO:0000313" key="5">
    <source>
        <dbReference type="Proteomes" id="UP000237153"/>
    </source>
</evidence>
<dbReference type="InterPro" id="IPR002934">
    <property type="entry name" value="Polymerase_NTP_transf_dom"/>
</dbReference>
<dbReference type="AlphaFoldDB" id="A0A2J6N2G9"/>
<reference evidence="4 5" key="1">
    <citation type="submission" date="2018-01" db="EMBL/GenBank/DDBJ databases">
        <title>Metagenomic assembled genomes from two thermal pools in the Uzon Caldera, Kamchatka, Russia.</title>
        <authorList>
            <person name="Wilkins L."/>
            <person name="Ettinger C."/>
        </authorList>
    </citation>
    <scope>NUCLEOTIDE SEQUENCE [LARGE SCALE GENOMIC DNA]</scope>
    <source>
        <strain evidence="4">ZAV-06</strain>
    </source>
</reference>
<accession>A0A2J6N2G9</accession>
<dbReference type="SUPFAM" id="SSF81301">
    <property type="entry name" value="Nucleotidyltransferase"/>
    <property type="match status" value="1"/>
</dbReference>
<comment type="caution">
    <text evidence="4">The sequence shown here is derived from an EMBL/GenBank/DDBJ whole genome shotgun (WGS) entry which is preliminary data.</text>
</comment>
<protein>
    <submittedName>
        <fullName evidence="3">Nucleotidyltransferase domain-containing protein</fullName>
    </submittedName>
</protein>
<dbReference type="InterPro" id="IPR043519">
    <property type="entry name" value="NT_sf"/>
</dbReference>
<dbReference type="Proteomes" id="UP000652307">
    <property type="component" value="Unassembled WGS sequence"/>
</dbReference>
<evidence type="ECO:0000259" key="1">
    <source>
        <dbReference type="Pfam" id="PF01909"/>
    </source>
</evidence>
<dbReference type="RefSeq" id="WP_193804151.1">
    <property type="nucleotide sequence ID" value="NZ_DSFH01000068.1"/>
</dbReference>
<dbReference type="Pfam" id="PF01909">
    <property type="entry name" value="NTP_transf_2"/>
    <property type="match status" value="1"/>
</dbReference>
<keyword evidence="3" id="KW-0808">Transferase</keyword>
<reference evidence="2" key="2">
    <citation type="journal article" date="2020" name="mSystems">
        <title>Genome- and Community-Level Interaction Insights into Carbon Utilization and Element Cycling Functions of Hydrothermarchaeota in Hydrothermal Sediment.</title>
        <authorList>
            <person name="Zhou Z."/>
            <person name="Liu Y."/>
            <person name="Xu W."/>
            <person name="Pan J."/>
            <person name="Luo Z.H."/>
            <person name="Li M."/>
        </authorList>
    </citation>
    <scope>NUCLEOTIDE SEQUENCE [LARGE SCALE GENOMIC DNA]</scope>
    <source>
        <strain evidence="2">SpSt-1261</strain>
    </source>
</reference>
<evidence type="ECO:0000313" key="4">
    <source>
        <dbReference type="EMBL" id="PMB75519.1"/>
    </source>
</evidence>
<organism evidence="4 5">
    <name type="scientific">Fervidicoccus fontis</name>
    <dbReference type="NCBI Taxonomy" id="683846"/>
    <lineage>
        <taxon>Archaea</taxon>
        <taxon>Thermoproteota</taxon>
        <taxon>Thermoprotei</taxon>
        <taxon>Fervidicoccales</taxon>
        <taxon>Fervidicoccaceae</taxon>
        <taxon>Fervidicoccus</taxon>
    </lineage>
</organism>
<proteinExistence type="predicted"/>
<name>A0A2J6N2G9_9CREN</name>
<dbReference type="Proteomes" id="UP000886076">
    <property type="component" value="Unassembled WGS sequence"/>
</dbReference>
<dbReference type="EMBL" id="DSFH01000068">
    <property type="protein sequence ID" value="HEW64503.1"/>
    <property type="molecule type" value="Genomic_DNA"/>
</dbReference>
<feature type="domain" description="Polymerase nucleotidyl transferase" evidence="1">
    <location>
        <begin position="123"/>
        <end position="172"/>
    </location>
</feature>
<evidence type="ECO:0000313" key="3">
    <source>
        <dbReference type="EMBL" id="MBE9391773.1"/>
    </source>
</evidence>
<dbReference type="EMBL" id="PNIM01000012">
    <property type="protein sequence ID" value="PMB75519.1"/>
    <property type="molecule type" value="Genomic_DNA"/>
</dbReference>
<reference evidence="3" key="3">
    <citation type="submission" date="2020-10" db="EMBL/GenBank/DDBJ databases">
        <title>Fervidococcus fontis strain 3639Fd - the first crenarchaeon capable of growth on lipids.</title>
        <authorList>
            <person name="Kochetkova T.V."/>
            <person name="Elcheninov A.G."/>
            <person name="Toschakov S.V."/>
            <person name="Kublanov I.V."/>
        </authorList>
    </citation>
    <scope>NUCLEOTIDE SEQUENCE</scope>
    <source>
        <strain evidence="3">3639Fd</strain>
    </source>
</reference>
<sequence length="321" mass="37285">MFIDHDLIIDKYGTIYQVMGYYHPIGIIYAFKKYKLSAFPSIWGSEPNFYMRIFREYSPEIAHKGFKTIYDPNLKTFLPYVNFIDIKFHIDPGKSIERLLRKTRDSLEKTALELILKLEENGIKLDSIGIGGSIALGIHNPNVSDIDVIIYDSKSLKVIEQSNIIEPYKNNELENWFIKNSVRLSVPVKYIYDSYEPKRRGKYKGYDVSLIPVNRNMPEGIFKVDGKYAGIFDFIAESAKISELSYFYPHVVDLTIKKVIKGSKSIEGKNCKLIVYESLFFNILKKFNLFKIRAKTYISKKENITAIVGIREAHTYIYKLK</sequence>
<gene>
    <name evidence="4" type="ORF">C0188_02695</name>
    <name evidence="2" type="ORF">ENO39_05575</name>
    <name evidence="3" type="ORF">IOK49_06805</name>
</gene>
<evidence type="ECO:0000313" key="2">
    <source>
        <dbReference type="EMBL" id="HEW64503.1"/>
    </source>
</evidence>
<dbReference type="EMBL" id="JADEZV010000007">
    <property type="protein sequence ID" value="MBE9391773.1"/>
    <property type="molecule type" value="Genomic_DNA"/>
</dbReference>
<dbReference type="GO" id="GO:0016779">
    <property type="term" value="F:nucleotidyltransferase activity"/>
    <property type="evidence" value="ECO:0007669"/>
    <property type="project" value="InterPro"/>
</dbReference>
<dbReference type="Proteomes" id="UP000237153">
    <property type="component" value="Unassembled WGS sequence"/>
</dbReference>